<organism evidence="5 6">
    <name type="scientific">Bdellovibrio bacteriovorus</name>
    <dbReference type="NCBI Taxonomy" id="959"/>
    <lineage>
        <taxon>Bacteria</taxon>
        <taxon>Pseudomonadati</taxon>
        <taxon>Bdellovibrionota</taxon>
        <taxon>Bdellovibrionia</taxon>
        <taxon>Bdellovibrionales</taxon>
        <taxon>Pseudobdellovibrionaceae</taxon>
        <taxon>Bdellovibrio</taxon>
    </lineage>
</organism>
<dbReference type="GO" id="GO:0032259">
    <property type="term" value="P:methylation"/>
    <property type="evidence" value="ECO:0007669"/>
    <property type="project" value="UniProtKB-KW"/>
</dbReference>
<dbReference type="PANTHER" id="PTHR33841:SF1">
    <property type="entry name" value="DNA METHYLTRANSFERASE A"/>
    <property type="match status" value="1"/>
</dbReference>
<keyword evidence="3" id="KW-0808">Transferase</keyword>
<dbReference type="EMBL" id="CP020946">
    <property type="protein sequence ID" value="ASD63030.1"/>
    <property type="molecule type" value="Genomic_DNA"/>
</dbReference>
<protein>
    <recommendedName>
        <fullName evidence="1">site-specific DNA-methyltransferase (adenine-specific)</fullName>
        <ecNumber evidence="1">2.1.1.72</ecNumber>
    </recommendedName>
</protein>
<dbReference type="PANTHER" id="PTHR33841">
    <property type="entry name" value="DNA METHYLTRANSFERASE YEEA-RELATED"/>
    <property type="match status" value="1"/>
</dbReference>
<evidence type="ECO:0000256" key="1">
    <source>
        <dbReference type="ARBA" id="ARBA00011900"/>
    </source>
</evidence>
<evidence type="ECO:0000313" key="5">
    <source>
        <dbReference type="EMBL" id="ASD63030.1"/>
    </source>
</evidence>
<gene>
    <name evidence="5" type="ORF">B9G79_05325</name>
</gene>
<evidence type="ECO:0000256" key="2">
    <source>
        <dbReference type="ARBA" id="ARBA00022603"/>
    </source>
</evidence>
<name>A0A1Z3N6C3_BDEBC</name>
<dbReference type="OrthoDB" id="9806213at2"/>
<sequence length="396" mass="45459">MRRLPAENLRYVKIDNLSQIDSKLADLSKFQLLSFSMPSTLGSEPWFFVHPDLKSLRDRMVERFGTIEHFGKSMSINVGLQVLYKKFYLIRGRIEKNKVIGQNYAGIPVSIEKSICRPLAINRKFYPFKVIEKDNFVLFPYQLSLIDSKKKRSLANLKCDAIKFTALKETFPKTWEYLKESKEEIQDKVETKTGVNWYHYTYEKNHCLQSLPKMLIPSTCLDTTATVDALGEFYQDNVRVNSIIIDGADVRHYKALAAIFNSRIFDCLAKITAESLDNGYIQLNKQFLLPVPLPVQRLLDEVEVTDSLASVYDEMQSVISAYVNASDKETREALKIALSSAEENLNSLVNTRVYELNDQDVQELQRFGKRLPIGSYVDQTLREVGELDFVEEAEAV</sequence>
<dbReference type="InterPro" id="IPR050953">
    <property type="entry name" value="N4_N6_ade-DNA_methylase"/>
</dbReference>
<accession>A0A1Z3N6C3</accession>
<dbReference type="Proteomes" id="UP000197003">
    <property type="component" value="Chromosome"/>
</dbReference>
<reference evidence="5 6" key="1">
    <citation type="submission" date="2017-04" db="EMBL/GenBank/DDBJ databases">
        <title>Whole genome sequence of Bdellovibrio bacteriovorus strain SSB218315.</title>
        <authorList>
            <person name="Oyedara O."/>
            <person name="Rodriguez-Perez M.A."/>
        </authorList>
    </citation>
    <scope>NUCLEOTIDE SEQUENCE [LARGE SCALE GENOMIC DNA]</scope>
    <source>
        <strain evidence="5 6">SSB218315</strain>
    </source>
</reference>
<dbReference type="AlphaFoldDB" id="A0A1Z3N6C3"/>
<dbReference type="GO" id="GO:0009007">
    <property type="term" value="F:site-specific DNA-methyltransferase (adenine-specific) activity"/>
    <property type="evidence" value="ECO:0007669"/>
    <property type="project" value="UniProtKB-EC"/>
</dbReference>
<dbReference type="EC" id="2.1.1.72" evidence="1"/>
<evidence type="ECO:0000313" key="6">
    <source>
        <dbReference type="Proteomes" id="UP000197003"/>
    </source>
</evidence>
<dbReference type="RefSeq" id="WP_088564615.1">
    <property type="nucleotide sequence ID" value="NZ_CP020946.1"/>
</dbReference>
<proteinExistence type="predicted"/>
<keyword evidence="2" id="KW-0489">Methyltransferase</keyword>
<comment type="catalytic activity">
    <reaction evidence="4">
        <text>a 2'-deoxyadenosine in DNA + S-adenosyl-L-methionine = an N(6)-methyl-2'-deoxyadenosine in DNA + S-adenosyl-L-homocysteine + H(+)</text>
        <dbReference type="Rhea" id="RHEA:15197"/>
        <dbReference type="Rhea" id="RHEA-COMP:12418"/>
        <dbReference type="Rhea" id="RHEA-COMP:12419"/>
        <dbReference type="ChEBI" id="CHEBI:15378"/>
        <dbReference type="ChEBI" id="CHEBI:57856"/>
        <dbReference type="ChEBI" id="CHEBI:59789"/>
        <dbReference type="ChEBI" id="CHEBI:90615"/>
        <dbReference type="ChEBI" id="CHEBI:90616"/>
        <dbReference type="EC" id="2.1.1.72"/>
    </reaction>
</comment>
<evidence type="ECO:0000256" key="3">
    <source>
        <dbReference type="ARBA" id="ARBA00022679"/>
    </source>
</evidence>
<evidence type="ECO:0000256" key="4">
    <source>
        <dbReference type="ARBA" id="ARBA00047942"/>
    </source>
</evidence>